<dbReference type="InterPro" id="IPR019850">
    <property type="entry name" value="GldD-like"/>
</dbReference>
<evidence type="ECO:0008006" key="4">
    <source>
        <dbReference type="Google" id="ProtNLM"/>
    </source>
</evidence>
<dbReference type="PROSITE" id="PS51257">
    <property type="entry name" value="PROKAR_LIPOPROTEIN"/>
    <property type="match status" value="1"/>
</dbReference>
<dbReference type="Pfam" id="PF25593">
    <property type="entry name" value="GldD_lipo"/>
    <property type="match status" value="1"/>
</dbReference>
<evidence type="ECO:0000313" key="3">
    <source>
        <dbReference type="Proteomes" id="UP000306918"/>
    </source>
</evidence>
<feature type="signal peptide" evidence="1">
    <location>
        <begin position="1"/>
        <end position="22"/>
    </location>
</feature>
<reference evidence="2 3" key="1">
    <citation type="submission" date="2019-04" db="EMBL/GenBank/DDBJ databases">
        <title>Niastella caeni sp. nov., isolated from activated sludge.</title>
        <authorList>
            <person name="Sheng M."/>
        </authorList>
    </citation>
    <scope>NUCLEOTIDE SEQUENCE [LARGE SCALE GENOMIC DNA]</scope>
    <source>
        <strain evidence="2 3">HX-2-15</strain>
    </source>
</reference>
<gene>
    <name evidence="2" type="ORF">FAM09_19720</name>
</gene>
<feature type="chain" id="PRO_5020557572" description="Gliding motility lipoprotein GldD" evidence="1">
    <location>
        <begin position="23"/>
        <end position="197"/>
    </location>
</feature>
<keyword evidence="3" id="KW-1185">Reference proteome</keyword>
<name>A0A4S8HQN4_9BACT</name>
<comment type="caution">
    <text evidence="2">The sequence shown here is derived from an EMBL/GenBank/DDBJ whole genome shotgun (WGS) entry which is preliminary data.</text>
</comment>
<evidence type="ECO:0000256" key="1">
    <source>
        <dbReference type="SAM" id="SignalP"/>
    </source>
</evidence>
<dbReference type="OrthoDB" id="679501at2"/>
<protein>
    <recommendedName>
        <fullName evidence="4">Gliding motility lipoprotein GldD</fullName>
    </recommendedName>
</protein>
<dbReference type="EMBL" id="STFF01000005">
    <property type="protein sequence ID" value="THU37181.1"/>
    <property type="molecule type" value="Genomic_DNA"/>
</dbReference>
<dbReference type="Proteomes" id="UP000306918">
    <property type="component" value="Unassembled WGS sequence"/>
</dbReference>
<keyword evidence="1" id="KW-0732">Signal</keyword>
<proteinExistence type="predicted"/>
<organism evidence="2 3">
    <name type="scientific">Niastella caeni</name>
    <dbReference type="NCBI Taxonomy" id="2569763"/>
    <lineage>
        <taxon>Bacteria</taxon>
        <taxon>Pseudomonadati</taxon>
        <taxon>Bacteroidota</taxon>
        <taxon>Chitinophagia</taxon>
        <taxon>Chitinophagales</taxon>
        <taxon>Chitinophagaceae</taxon>
        <taxon>Niastella</taxon>
    </lineage>
</organism>
<accession>A0A4S8HQN4</accession>
<sequence length="197" mass="22786">MKTFVIKSIPFFLLLNSVIACNSPYTPKQTGYFKIDFPKHEYKLFDQPGYPYTFEYPVYSNIIKDSTFFEDKPENPYWINIDFPRFSGKIYISYKEIGKNELTKLVNDAYNMTYKHSTRATEIVDSTMRTPSGVSGVFFSVGGNAATAKQFFVTDSVKHFLRGALYFDASPNEDSLGVVNNFLQDDMKHLINTFRWK</sequence>
<dbReference type="AlphaFoldDB" id="A0A4S8HQN4"/>
<evidence type="ECO:0000313" key="2">
    <source>
        <dbReference type="EMBL" id="THU37181.1"/>
    </source>
</evidence>
<dbReference type="RefSeq" id="WP_136578854.1">
    <property type="nucleotide sequence ID" value="NZ_STFF01000005.1"/>
</dbReference>